<evidence type="ECO:0000313" key="1">
    <source>
        <dbReference type="Proteomes" id="UP000887563"/>
    </source>
</evidence>
<protein>
    <submittedName>
        <fullName evidence="2">Candidate secreted effector</fullName>
    </submittedName>
</protein>
<dbReference type="AlphaFoldDB" id="A0A914LCQ5"/>
<evidence type="ECO:0000313" key="2">
    <source>
        <dbReference type="WBParaSite" id="Minc3s00420g12034"/>
    </source>
</evidence>
<name>A0A914LCQ5_MELIC</name>
<accession>A0A914LCQ5</accession>
<sequence>MSVIIAHGFSHQLILKNGNDALIRRRRTGRSRKYTRDSFTWYNHNCIRKKKKCKYSKSEDNSCRGKMKIPEKPEGDKFGFYRIELTEDGFEHFVSEFEEEDDDYGNFIFEFFKEFNSNNEVTVGKFFGLGYSREYWQIITRDRIENLGY</sequence>
<dbReference type="Proteomes" id="UP000887563">
    <property type="component" value="Unplaced"/>
</dbReference>
<organism evidence="1 2">
    <name type="scientific">Meloidogyne incognita</name>
    <name type="common">Southern root-knot nematode worm</name>
    <name type="synonym">Oxyuris incognita</name>
    <dbReference type="NCBI Taxonomy" id="6306"/>
    <lineage>
        <taxon>Eukaryota</taxon>
        <taxon>Metazoa</taxon>
        <taxon>Ecdysozoa</taxon>
        <taxon>Nematoda</taxon>
        <taxon>Chromadorea</taxon>
        <taxon>Rhabditida</taxon>
        <taxon>Tylenchina</taxon>
        <taxon>Tylenchomorpha</taxon>
        <taxon>Tylenchoidea</taxon>
        <taxon>Meloidogynidae</taxon>
        <taxon>Meloidogyninae</taxon>
        <taxon>Meloidogyne</taxon>
        <taxon>Meloidogyne incognita group</taxon>
    </lineage>
</organism>
<reference evidence="2" key="1">
    <citation type="submission" date="2022-11" db="UniProtKB">
        <authorList>
            <consortium name="WormBaseParasite"/>
        </authorList>
    </citation>
    <scope>IDENTIFICATION</scope>
</reference>
<proteinExistence type="predicted"/>
<keyword evidence="1" id="KW-1185">Reference proteome</keyword>
<dbReference type="WBParaSite" id="Minc3s00420g12034">
    <property type="protein sequence ID" value="Minc3s00420g12034"/>
    <property type="gene ID" value="Minc3s00420g12034"/>
</dbReference>